<dbReference type="EMBL" id="JAOUSE010000005">
    <property type="protein sequence ID" value="MCU9593508.1"/>
    <property type="molecule type" value="Genomic_DNA"/>
</dbReference>
<dbReference type="InterPro" id="IPR050570">
    <property type="entry name" value="Cell_wall_metabolism_enzyme"/>
</dbReference>
<gene>
    <name evidence="3" type="ORF">OEV82_03430</name>
</gene>
<evidence type="ECO:0000313" key="4">
    <source>
        <dbReference type="Proteomes" id="UP001208656"/>
    </source>
</evidence>
<evidence type="ECO:0000259" key="2">
    <source>
        <dbReference type="Pfam" id="PF01551"/>
    </source>
</evidence>
<dbReference type="PANTHER" id="PTHR21666">
    <property type="entry name" value="PEPTIDASE-RELATED"/>
    <property type="match status" value="1"/>
</dbReference>
<proteinExistence type="predicted"/>
<dbReference type="PANTHER" id="PTHR21666:SF289">
    <property type="entry name" value="L-ALA--D-GLU ENDOPEPTIDASE"/>
    <property type="match status" value="1"/>
</dbReference>
<accession>A0ABT2WCV4</accession>
<dbReference type="InterPro" id="IPR016047">
    <property type="entry name" value="M23ase_b-sheet_dom"/>
</dbReference>
<feature type="domain" description="M23ase beta-sheet core" evidence="2">
    <location>
        <begin position="191"/>
        <end position="289"/>
    </location>
</feature>
<dbReference type="SUPFAM" id="SSF51261">
    <property type="entry name" value="Duplicated hybrid motif"/>
    <property type="match status" value="1"/>
</dbReference>
<dbReference type="InterPro" id="IPR011055">
    <property type="entry name" value="Dup_hybrid_motif"/>
</dbReference>
<protein>
    <submittedName>
        <fullName evidence="3">M23 family metallopeptidase</fullName>
    </submittedName>
</protein>
<keyword evidence="1" id="KW-0732">Signal</keyword>
<name>A0ABT2WCV4_9BACI</name>
<sequence>MLFPAQSAAEMDQKEIYQKRMELYQFIEKVTNIPWNYIAAIDQYERNLRYVRKDLPEPNGLTGIYFPPEKWNGPLNPNQEDTNPASIQFFGGMGRDGDGDNKAEPTNDIDVLFSFANYLLDYGTDLDSIKIGLWDYYKKDKAVFLITNYAKIYGHFQTVDLDERHFPLPLHANYSYRNTWGDARGWGGRRIHEGTDIFAGYGVNVYSTCYGIVEMKGWNKYGGWRIGIRDVNNTYHYFAHLNGFAKDLYLGKIVKPGELIGSVGASGYGPPGTSGKFPPHLHYGMYKYNGRTEWSFDPFPHLKKWERETRKKK</sequence>
<keyword evidence="4" id="KW-1185">Reference proteome</keyword>
<dbReference type="Gene3D" id="2.70.70.10">
    <property type="entry name" value="Glucose Permease (Domain IIA)"/>
    <property type="match status" value="1"/>
</dbReference>
<dbReference type="Proteomes" id="UP001208656">
    <property type="component" value="Unassembled WGS sequence"/>
</dbReference>
<reference evidence="3 4" key="1">
    <citation type="submission" date="2022-10" db="EMBL/GenBank/DDBJ databases">
        <title>Description of Fervidibacillus gen. nov. in the family Fervidibacillaceae fam. nov. with two species, Fervidibacillus albus sp. nov., and Fervidibacillus halotolerans sp. nov., isolated from tidal flat sediments.</title>
        <authorList>
            <person name="Kwon K.K."/>
            <person name="Yang S.-H."/>
        </authorList>
    </citation>
    <scope>NUCLEOTIDE SEQUENCE [LARGE SCALE GENOMIC DNA]</scope>
    <source>
        <strain evidence="3 4">DSM 23332</strain>
    </source>
</reference>
<comment type="caution">
    <text evidence="3">The sequence shown here is derived from an EMBL/GenBank/DDBJ whole genome shotgun (WGS) entry which is preliminary data.</text>
</comment>
<evidence type="ECO:0000313" key="3">
    <source>
        <dbReference type="EMBL" id="MCU9593508.1"/>
    </source>
</evidence>
<dbReference type="Pfam" id="PF01551">
    <property type="entry name" value="Peptidase_M23"/>
    <property type="match status" value="1"/>
</dbReference>
<organism evidence="3 4">
    <name type="scientific">Pallidibacillus thermolactis</name>
    <dbReference type="NCBI Taxonomy" id="251051"/>
    <lineage>
        <taxon>Bacteria</taxon>
        <taxon>Bacillati</taxon>
        <taxon>Bacillota</taxon>
        <taxon>Bacilli</taxon>
        <taxon>Bacillales</taxon>
        <taxon>Bacillaceae</taxon>
        <taxon>Pallidibacillus</taxon>
    </lineage>
</organism>
<dbReference type="CDD" id="cd12797">
    <property type="entry name" value="M23_peptidase"/>
    <property type="match status" value="1"/>
</dbReference>
<evidence type="ECO:0000256" key="1">
    <source>
        <dbReference type="ARBA" id="ARBA00022729"/>
    </source>
</evidence>